<evidence type="ECO:0000313" key="5">
    <source>
        <dbReference type="EMBL" id="GIE09841.1"/>
    </source>
</evidence>
<feature type="region of interest" description="Disordered" evidence="3">
    <location>
        <begin position="145"/>
        <end position="180"/>
    </location>
</feature>
<organism evidence="5 6">
    <name type="scientific">Paractinoplanes ferrugineus</name>
    <dbReference type="NCBI Taxonomy" id="113564"/>
    <lineage>
        <taxon>Bacteria</taxon>
        <taxon>Bacillati</taxon>
        <taxon>Actinomycetota</taxon>
        <taxon>Actinomycetes</taxon>
        <taxon>Micromonosporales</taxon>
        <taxon>Micromonosporaceae</taxon>
        <taxon>Paractinoplanes</taxon>
    </lineage>
</organism>
<protein>
    <recommendedName>
        <fullName evidence="4">N-acetyltransferase domain-containing protein</fullName>
    </recommendedName>
</protein>
<keyword evidence="2" id="KW-0012">Acyltransferase</keyword>
<dbReference type="Pfam" id="PF00583">
    <property type="entry name" value="Acetyltransf_1"/>
    <property type="match status" value="1"/>
</dbReference>
<dbReference type="Gene3D" id="3.40.630.30">
    <property type="match status" value="1"/>
</dbReference>
<dbReference type="RefSeq" id="WP_203816424.1">
    <property type="nucleotide sequence ID" value="NZ_BAAABP010000007.1"/>
</dbReference>
<evidence type="ECO:0000256" key="1">
    <source>
        <dbReference type="ARBA" id="ARBA00022679"/>
    </source>
</evidence>
<feature type="domain" description="N-acetyltransferase" evidence="4">
    <location>
        <begin position="19"/>
        <end position="168"/>
    </location>
</feature>
<dbReference type="AlphaFoldDB" id="A0A919M7W3"/>
<dbReference type="PANTHER" id="PTHR43877:SF2">
    <property type="entry name" value="AMINOALKYLPHOSPHONATE N-ACETYLTRANSFERASE-RELATED"/>
    <property type="match status" value="1"/>
</dbReference>
<dbReference type="InterPro" id="IPR050832">
    <property type="entry name" value="Bact_Acetyltransf"/>
</dbReference>
<dbReference type="InterPro" id="IPR016181">
    <property type="entry name" value="Acyl_CoA_acyltransferase"/>
</dbReference>
<keyword evidence="1" id="KW-0808">Transferase</keyword>
<dbReference type="InterPro" id="IPR000182">
    <property type="entry name" value="GNAT_dom"/>
</dbReference>
<accession>A0A919M7W3</accession>
<dbReference type="EMBL" id="BOMM01000012">
    <property type="protein sequence ID" value="GIE09841.1"/>
    <property type="molecule type" value="Genomic_DNA"/>
</dbReference>
<dbReference type="PROSITE" id="PS51186">
    <property type="entry name" value="GNAT"/>
    <property type="match status" value="1"/>
</dbReference>
<evidence type="ECO:0000256" key="3">
    <source>
        <dbReference type="SAM" id="MobiDB-lite"/>
    </source>
</evidence>
<comment type="caution">
    <text evidence="5">The sequence shown here is derived from an EMBL/GenBank/DDBJ whole genome shotgun (WGS) entry which is preliminary data.</text>
</comment>
<proteinExistence type="predicted"/>
<evidence type="ECO:0000256" key="2">
    <source>
        <dbReference type="ARBA" id="ARBA00023315"/>
    </source>
</evidence>
<keyword evidence="6" id="KW-1185">Reference proteome</keyword>
<sequence length="180" mass="19712">MTVSLRTAEDVDLLLVGDLHFRSRAAAYAEIISPEALASLSPEALGAWWTERWKWEGDTHRLTVAESDGRLVGFSYAGPSEVEGAAELYAIHVDPDLVGSGIGRQLMRNALGQLAELAPELALLWVLEANERARRFYDGGGWRPDGTTRVEPIGGEPVPQLRYRLDHPRPAGSRSRPGGE</sequence>
<evidence type="ECO:0000313" key="6">
    <source>
        <dbReference type="Proteomes" id="UP000598174"/>
    </source>
</evidence>
<dbReference type="SUPFAM" id="SSF55729">
    <property type="entry name" value="Acyl-CoA N-acyltransferases (Nat)"/>
    <property type="match status" value="1"/>
</dbReference>
<dbReference type="Proteomes" id="UP000598174">
    <property type="component" value="Unassembled WGS sequence"/>
</dbReference>
<dbReference type="GO" id="GO:0016747">
    <property type="term" value="F:acyltransferase activity, transferring groups other than amino-acyl groups"/>
    <property type="evidence" value="ECO:0007669"/>
    <property type="project" value="InterPro"/>
</dbReference>
<name>A0A919M7W3_9ACTN</name>
<dbReference type="PANTHER" id="PTHR43877">
    <property type="entry name" value="AMINOALKYLPHOSPHONATE N-ACETYLTRANSFERASE-RELATED-RELATED"/>
    <property type="match status" value="1"/>
</dbReference>
<evidence type="ECO:0000259" key="4">
    <source>
        <dbReference type="PROSITE" id="PS51186"/>
    </source>
</evidence>
<dbReference type="CDD" id="cd04301">
    <property type="entry name" value="NAT_SF"/>
    <property type="match status" value="1"/>
</dbReference>
<gene>
    <name evidence="5" type="ORF">Afe05nite_16810</name>
</gene>
<reference evidence="5" key="1">
    <citation type="submission" date="2021-01" db="EMBL/GenBank/DDBJ databases">
        <title>Whole genome shotgun sequence of Actinoplanes ferrugineus NBRC 15555.</title>
        <authorList>
            <person name="Komaki H."/>
            <person name="Tamura T."/>
        </authorList>
    </citation>
    <scope>NUCLEOTIDE SEQUENCE</scope>
    <source>
        <strain evidence="5">NBRC 15555</strain>
    </source>
</reference>